<dbReference type="PATRIC" id="fig|742743.3.peg.19"/>
<dbReference type="Proteomes" id="UP000003277">
    <property type="component" value="Unassembled WGS sequence"/>
</dbReference>
<organism evidence="11 12">
    <name type="scientific">Dialister succinatiphilus YIT 11850</name>
    <dbReference type="NCBI Taxonomy" id="742743"/>
    <lineage>
        <taxon>Bacteria</taxon>
        <taxon>Bacillati</taxon>
        <taxon>Bacillota</taxon>
        <taxon>Negativicutes</taxon>
        <taxon>Veillonellales</taxon>
        <taxon>Veillonellaceae</taxon>
        <taxon>Dialister</taxon>
    </lineage>
</organism>
<evidence type="ECO:0000256" key="9">
    <source>
        <dbReference type="RuleBase" id="RU004016"/>
    </source>
</evidence>
<feature type="binding site" evidence="8">
    <location>
        <position position="234"/>
    </location>
    <ligand>
        <name>substrate</name>
    </ligand>
</feature>
<reference evidence="11 12" key="1">
    <citation type="submission" date="2011-11" db="EMBL/GenBank/DDBJ databases">
        <title>The Genome Sequence of Dialister succinatiphilus YIT 11850.</title>
        <authorList>
            <consortium name="The Broad Institute Genome Sequencing Platform"/>
            <person name="Earl A."/>
            <person name="Ward D."/>
            <person name="Feldgarden M."/>
            <person name="Gevers D."/>
            <person name="Morotomi M."/>
            <person name="Young S.K."/>
            <person name="Zeng Q."/>
            <person name="Gargeya S."/>
            <person name="Fitzgerald M."/>
            <person name="Haas B."/>
            <person name="Abouelleil A."/>
            <person name="Alvarado L."/>
            <person name="Arachchi H.M."/>
            <person name="Berlin A."/>
            <person name="Brown A."/>
            <person name="Chapman S.B."/>
            <person name="Dunbar C."/>
            <person name="Gearin G."/>
            <person name="Goldberg J."/>
            <person name="Griggs A."/>
            <person name="Gujja S."/>
            <person name="Heiman D."/>
            <person name="Howarth C."/>
            <person name="Lui A."/>
            <person name="MacDonald P.J.P."/>
            <person name="Montmayeur A."/>
            <person name="Murphy C."/>
            <person name="Neiman D."/>
            <person name="Pearson M."/>
            <person name="Priest M."/>
            <person name="Roberts A."/>
            <person name="Saif S."/>
            <person name="Shea T."/>
            <person name="Sisk P."/>
            <person name="Stolte C."/>
            <person name="Sykes S."/>
            <person name="Wortman J."/>
            <person name="Nusbaum C."/>
            <person name="Birren B."/>
        </authorList>
    </citation>
    <scope>NUCLEOTIDE SEQUENCE [LARGE SCALE GENOMIC DNA]</scope>
    <source>
        <strain evidence="11 12">YIT 11850</strain>
    </source>
</reference>
<comment type="caution">
    <text evidence="11">The sequence shown here is derived from an EMBL/GenBank/DDBJ whole genome shotgun (WGS) entry which is preliminary data.</text>
</comment>
<keyword evidence="4" id="KW-0133">Cell shape</keyword>
<dbReference type="RefSeq" id="WP_008858524.1">
    <property type="nucleotide sequence ID" value="NZ_JH591187.1"/>
</dbReference>
<evidence type="ECO:0000259" key="10">
    <source>
        <dbReference type="Pfam" id="PF00768"/>
    </source>
</evidence>
<dbReference type="GO" id="GO:0071555">
    <property type="term" value="P:cell wall organization"/>
    <property type="evidence" value="ECO:0007669"/>
    <property type="project" value="UniProtKB-KW"/>
</dbReference>
<dbReference type="eggNOG" id="COG1686">
    <property type="taxonomic scope" value="Bacteria"/>
</dbReference>
<keyword evidence="2" id="KW-0732">Signal</keyword>
<keyword evidence="6" id="KW-0961">Cell wall biogenesis/degradation</keyword>
<evidence type="ECO:0000256" key="3">
    <source>
        <dbReference type="ARBA" id="ARBA00022801"/>
    </source>
</evidence>
<keyword evidence="5" id="KW-0573">Peptidoglycan synthesis</keyword>
<evidence type="ECO:0000256" key="8">
    <source>
        <dbReference type="PIRSR" id="PIRSR618044-2"/>
    </source>
</evidence>
<dbReference type="PRINTS" id="PR00725">
    <property type="entry name" value="DADACBPTASE1"/>
</dbReference>
<dbReference type="PANTHER" id="PTHR21581:SF33">
    <property type="entry name" value="D-ALANYL-D-ALANINE CARBOXYPEPTIDASE DACB"/>
    <property type="match status" value="1"/>
</dbReference>
<dbReference type="GO" id="GO:0009002">
    <property type="term" value="F:serine-type D-Ala-D-Ala carboxypeptidase activity"/>
    <property type="evidence" value="ECO:0007669"/>
    <property type="project" value="InterPro"/>
</dbReference>
<accession>H1CXC9</accession>
<name>H1CXC9_9FIRM</name>
<sequence>MKKLLALLVLAVVFAGVAFGILALITPEPPRKPELPAPPKTGAVAAALVDGNSGELLAEKEGTLKVYPASTTKILTCIIALEEGKDKLDQNAVITQRAMKQDGTNLGVRPDMPLSLHQMLYGMMLISGNDAAVATAETVGGSYDRFIEMMNEKAASIGAKNSHFANPNGLTDPNHYTTAEDMAKIAVYAMKNSDFRDIVKRKTYPMTYKNGIYRNVANRNEFLSSGYEGANGIKTGMTEAAGDCLVASAERDGQLMIAVFYNDPKRWQDVKTWMDYGFAAAKVEREYHEALAAEPSIYKFVNRMLGKEPKEVNG</sequence>
<dbReference type="Gene3D" id="3.40.710.10">
    <property type="entry name" value="DD-peptidase/beta-lactamase superfamily"/>
    <property type="match status" value="1"/>
</dbReference>
<evidence type="ECO:0000256" key="2">
    <source>
        <dbReference type="ARBA" id="ARBA00022729"/>
    </source>
</evidence>
<evidence type="ECO:0000313" key="11">
    <source>
        <dbReference type="EMBL" id="EHO63960.1"/>
    </source>
</evidence>
<dbReference type="GO" id="GO:0009252">
    <property type="term" value="P:peptidoglycan biosynthetic process"/>
    <property type="evidence" value="ECO:0007669"/>
    <property type="project" value="UniProtKB-KW"/>
</dbReference>
<evidence type="ECO:0000256" key="5">
    <source>
        <dbReference type="ARBA" id="ARBA00022984"/>
    </source>
</evidence>
<dbReference type="InterPro" id="IPR018044">
    <property type="entry name" value="Peptidase_S11"/>
</dbReference>
<evidence type="ECO:0000256" key="6">
    <source>
        <dbReference type="ARBA" id="ARBA00023316"/>
    </source>
</evidence>
<dbReference type="EMBL" id="ADLT01000001">
    <property type="protein sequence ID" value="EHO63960.1"/>
    <property type="molecule type" value="Genomic_DNA"/>
</dbReference>
<dbReference type="STRING" id="742743.HMPREF9453_00017"/>
<dbReference type="PANTHER" id="PTHR21581">
    <property type="entry name" value="D-ALANYL-D-ALANINE CARBOXYPEPTIDASE"/>
    <property type="match status" value="1"/>
</dbReference>
<keyword evidence="12" id="KW-1185">Reference proteome</keyword>
<dbReference type="InterPro" id="IPR001967">
    <property type="entry name" value="Peptidase_S11_N"/>
</dbReference>
<evidence type="ECO:0000256" key="4">
    <source>
        <dbReference type="ARBA" id="ARBA00022960"/>
    </source>
</evidence>
<feature type="active site" description="Acyl-ester intermediate" evidence="7">
    <location>
        <position position="70"/>
    </location>
</feature>
<dbReference type="GO" id="GO:0006508">
    <property type="term" value="P:proteolysis"/>
    <property type="evidence" value="ECO:0007669"/>
    <property type="project" value="InterPro"/>
</dbReference>
<dbReference type="MEROPS" id="S11.004"/>
<dbReference type="Pfam" id="PF00768">
    <property type="entry name" value="Peptidase_S11"/>
    <property type="match status" value="1"/>
</dbReference>
<protein>
    <recommendedName>
        <fullName evidence="10">Peptidase S11 D-alanyl-D-alanine carboxypeptidase A N-terminal domain-containing protein</fullName>
    </recommendedName>
</protein>
<dbReference type="OrthoDB" id="9791132at2"/>
<evidence type="ECO:0000256" key="7">
    <source>
        <dbReference type="PIRSR" id="PIRSR618044-1"/>
    </source>
</evidence>
<proteinExistence type="inferred from homology"/>
<dbReference type="AlphaFoldDB" id="H1CXC9"/>
<dbReference type="GO" id="GO:0008360">
    <property type="term" value="P:regulation of cell shape"/>
    <property type="evidence" value="ECO:0007669"/>
    <property type="project" value="UniProtKB-KW"/>
</dbReference>
<comment type="similarity">
    <text evidence="1 9">Belongs to the peptidase S11 family.</text>
</comment>
<dbReference type="HOGENOM" id="CLU_027070_7_0_9"/>
<evidence type="ECO:0000313" key="12">
    <source>
        <dbReference type="Proteomes" id="UP000003277"/>
    </source>
</evidence>
<gene>
    <name evidence="11" type="ORF">HMPREF9453_00017</name>
</gene>
<dbReference type="SUPFAM" id="SSF56601">
    <property type="entry name" value="beta-lactamase/transpeptidase-like"/>
    <property type="match status" value="1"/>
</dbReference>
<dbReference type="InterPro" id="IPR012338">
    <property type="entry name" value="Beta-lactam/transpept-like"/>
</dbReference>
<keyword evidence="3" id="KW-0378">Hydrolase</keyword>
<feature type="active site" evidence="7">
    <location>
        <position position="127"/>
    </location>
</feature>
<evidence type="ECO:0000256" key="1">
    <source>
        <dbReference type="ARBA" id="ARBA00007164"/>
    </source>
</evidence>
<feature type="active site" description="Proton acceptor" evidence="7">
    <location>
        <position position="73"/>
    </location>
</feature>
<feature type="domain" description="Peptidase S11 D-alanyl-D-alanine carboxypeptidase A N-terminal" evidence="10">
    <location>
        <begin position="37"/>
        <end position="263"/>
    </location>
</feature>